<dbReference type="Pfam" id="PF07409">
    <property type="entry name" value="GP46"/>
    <property type="match status" value="1"/>
</dbReference>
<organism evidence="1 2">
    <name type="scientific">Xenorhabdus cabanillasii JM26</name>
    <dbReference type="NCBI Taxonomy" id="1427517"/>
    <lineage>
        <taxon>Bacteria</taxon>
        <taxon>Pseudomonadati</taxon>
        <taxon>Pseudomonadota</taxon>
        <taxon>Gammaproteobacteria</taxon>
        <taxon>Enterobacterales</taxon>
        <taxon>Morganellaceae</taxon>
        <taxon>Xenorhabdus</taxon>
    </lineage>
</organism>
<dbReference type="RefSeq" id="WP_038260265.1">
    <property type="nucleotide sequence ID" value="NZ_CAWLVK010000027.1"/>
</dbReference>
<dbReference type="AlphaFoldDB" id="W1IPG1"/>
<dbReference type="EMBL" id="CBXE010000027">
    <property type="protein sequence ID" value="CDL79718.1"/>
    <property type="molecule type" value="Genomic_DNA"/>
</dbReference>
<protein>
    <submittedName>
        <fullName evidence="1">Bacteriophage protein</fullName>
    </submittedName>
</protein>
<dbReference type="Proteomes" id="UP000019197">
    <property type="component" value="Unassembled WGS sequence"/>
</dbReference>
<gene>
    <name evidence="1" type="ORF">XCR1_1220003</name>
</gene>
<evidence type="ECO:0000313" key="2">
    <source>
        <dbReference type="Proteomes" id="UP000019197"/>
    </source>
</evidence>
<reference evidence="1 2" key="1">
    <citation type="submission" date="2013-11" db="EMBL/GenBank/DDBJ databases">
        <title>Draft genome sequence and annotation of the entomopathogenic bacterium, Xenorhabdus cabanillasi strain JM26.</title>
        <authorList>
            <person name="Gualtieri M."/>
            <person name="Ogier J.C."/>
            <person name="Pages S."/>
            <person name="Givaudan A."/>
            <person name="Gaudriault S."/>
        </authorList>
    </citation>
    <scope>NUCLEOTIDE SEQUENCE [LARGE SCALE GENOMIC DNA]</scope>
    <source>
        <strain evidence="1 2">JM26</strain>
    </source>
</reference>
<dbReference type="OrthoDB" id="5677166at2"/>
<accession>W1IPG1</accession>
<evidence type="ECO:0000313" key="1">
    <source>
        <dbReference type="EMBL" id="CDL79718.1"/>
    </source>
</evidence>
<name>W1IPG1_9GAMM</name>
<proteinExistence type="predicted"/>
<comment type="caution">
    <text evidence="1">The sequence shown here is derived from an EMBL/GenBank/DDBJ whole genome shotgun (WGS) entry which is preliminary data.</text>
</comment>
<sequence>MNAHVINDIALQWQVNGADIVIDNADIVLDDSLSTAVIISLFTDRRALDSDELPTGAGTDRRGWWGDTFNTRPIGSRLWLLAREKQLSAVLHRAKAYADEALAWLIGDGHVKKIDVTATAPQSGVLLLTVMITLFDGSVLPMSFKTALSRI</sequence>
<dbReference type="InterPro" id="IPR010877">
    <property type="entry name" value="Phage_Mu_Gp46"/>
</dbReference>